<comment type="caution">
    <text evidence="3">The sequence shown here is derived from an EMBL/GenBank/DDBJ whole genome shotgun (WGS) entry which is preliminary data.</text>
</comment>
<keyword evidence="2" id="KW-0472">Membrane</keyword>
<sequence>MERDMGRKKRAVVIVVPNLMKTKLNGTEYLHRLAFAYRSVNNLAVNVILSTLTMSIGKVRKNRESLARLYSGDVTVYTISRGSCEVPEERKRSVNAFFYRIKLIRCAILFFFVFLRCLRGLALYDFAIHVAAAAVAAAATAGAAASTAAVAAATTTADADASPQVPQNSSLRWTQNGSRSGKVTNVDKPSSIRAALITGTKFWPDWKSFDDACIPDRASTTD</sequence>
<reference evidence="3 4" key="1">
    <citation type="journal article" date="2024" name="Ann. Entomol. Soc. Am.">
        <title>Genomic analyses of the southern and eastern yellowjacket wasps (Hymenoptera: Vespidae) reveal evolutionary signatures of social life.</title>
        <authorList>
            <person name="Catto M.A."/>
            <person name="Caine P.B."/>
            <person name="Orr S.E."/>
            <person name="Hunt B.G."/>
            <person name="Goodisman M.A.D."/>
        </authorList>
    </citation>
    <scope>NUCLEOTIDE SEQUENCE [LARGE SCALE GENOMIC DNA]</scope>
    <source>
        <strain evidence="3">232</strain>
        <tissue evidence="3">Head and thorax</tissue>
    </source>
</reference>
<dbReference type="EMBL" id="JAYRBN010000027">
    <property type="protein sequence ID" value="KAL2749511.1"/>
    <property type="molecule type" value="Genomic_DNA"/>
</dbReference>
<feature type="region of interest" description="Disordered" evidence="1">
    <location>
        <begin position="160"/>
        <end position="186"/>
    </location>
</feature>
<organism evidence="3 4">
    <name type="scientific">Vespula maculifrons</name>
    <name type="common">Eastern yellow jacket</name>
    <name type="synonym">Wasp</name>
    <dbReference type="NCBI Taxonomy" id="7453"/>
    <lineage>
        <taxon>Eukaryota</taxon>
        <taxon>Metazoa</taxon>
        <taxon>Ecdysozoa</taxon>
        <taxon>Arthropoda</taxon>
        <taxon>Hexapoda</taxon>
        <taxon>Insecta</taxon>
        <taxon>Pterygota</taxon>
        <taxon>Neoptera</taxon>
        <taxon>Endopterygota</taxon>
        <taxon>Hymenoptera</taxon>
        <taxon>Apocrita</taxon>
        <taxon>Aculeata</taxon>
        <taxon>Vespoidea</taxon>
        <taxon>Vespidae</taxon>
        <taxon>Vespinae</taxon>
        <taxon>Vespula</taxon>
    </lineage>
</organism>
<accession>A0ABD2CWL0</accession>
<keyword evidence="2" id="KW-1133">Transmembrane helix</keyword>
<gene>
    <name evidence="3" type="ORF">V1477_002451</name>
</gene>
<evidence type="ECO:0000256" key="2">
    <source>
        <dbReference type="SAM" id="Phobius"/>
    </source>
</evidence>
<name>A0ABD2CWL0_VESMC</name>
<feature type="transmembrane region" description="Helical" evidence="2">
    <location>
        <begin position="97"/>
        <end position="115"/>
    </location>
</feature>
<protein>
    <submittedName>
        <fullName evidence="3">Uncharacterized protein</fullName>
    </submittedName>
</protein>
<dbReference type="AlphaFoldDB" id="A0ABD2CWL0"/>
<keyword evidence="2" id="KW-0812">Transmembrane</keyword>
<evidence type="ECO:0000313" key="4">
    <source>
        <dbReference type="Proteomes" id="UP001607303"/>
    </source>
</evidence>
<feature type="compositionally biased region" description="Polar residues" evidence="1">
    <location>
        <begin position="164"/>
        <end position="183"/>
    </location>
</feature>
<proteinExistence type="predicted"/>
<evidence type="ECO:0000313" key="3">
    <source>
        <dbReference type="EMBL" id="KAL2749511.1"/>
    </source>
</evidence>
<evidence type="ECO:0000256" key="1">
    <source>
        <dbReference type="SAM" id="MobiDB-lite"/>
    </source>
</evidence>
<dbReference type="Proteomes" id="UP001607303">
    <property type="component" value="Unassembled WGS sequence"/>
</dbReference>
<feature type="transmembrane region" description="Helical" evidence="2">
    <location>
        <begin position="127"/>
        <end position="153"/>
    </location>
</feature>
<keyword evidence="4" id="KW-1185">Reference proteome</keyword>